<evidence type="ECO:0000256" key="1">
    <source>
        <dbReference type="ARBA" id="ARBA00022679"/>
    </source>
</evidence>
<evidence type="ECO:0000256" key="3">
    <source>
        <dbReference type="RuleBase" id="RU003634"/>
    </source>
</evidence>
<dbReference type="NCBIfam" id="NF001986">
    <property type="entry name" value="PRK00779.1"/>
    <property type="match status" value="1"/>
</dbReference>
<accession>L7VTQ1</accession>
<dbReference type="GO" id="GO:0019240">
    <property type="term" value="P:citrulline biosynthetic process"/>
    <property type="evidence" value="ECO:0007669"/>
    <property type="project" value="TreeGrafter"/>
</dbReference>
<proteinExistence type="inferred from homology"/>
<protein>
    <recommendedName>
        <fullName evidence="2">Ornithine carbamoyltransferase</fullName>
        <ecNumber evidence="2">2.1.3.3</ecNumber>
    </recommendedName>
</protein>
<dbReference type="AlphaFoldDB" id="L7VTQ1"/>
<reference evidence="6" key="1">
    <citation type="submission" date="2012-09" db="EMBL/GenBank/DDBJ databases">
        <title>Metagenomic Characterization of a Microbial Community in Wastewater Detects High Levels of Antibiotic Resistance.</title>
        <authorList>
            <person name="Abrams M."/>
            <person name="Caldwell A."/>
            <person name="Vandaei E."/>
            <person name="Lee W."/>
            <person name="Perrott J."/>
            <person name="Khan S.Y."/>
            <person name="Ta J."/>
            <person name="Romero D."/>
            <person name="Nguyen V."/>
            <person name="Pourmand N."/>
            <person name="Ouverney C.C."/>
        </authorList>
    </citation>
    <scope>NUCLEOTIDE SEQUENCE</scope>
</reference>
<dbReference type="Gene3D" id="3.40.50.1370">
    <property type="entry name" value="Aspartate/ornithine carbamoyltransferase"/>
    <property type="match status" value="2"/>
</dbReference>
<dbReference type="SUPFAM" id="SSF53671">
    <property type="entry name" value="Aspartate/ornithine carbamoyltransferase"/>
    <property type="match status" value="1"/>
</dbReference>
<evidence type="ECO:0000259" key="5">
    <source>
        <dbReference type="Pfam" id="PF02729"/>
    </source>
</evidence>
<evidence type="ECO:0000256" key="2">
    <source>
        <dbReference type="NCBIfam" id="TIGR00658"/>
    </source>
</evidence>
<evidence type="ECO:0000259" key="4">
    <source>
        <dbReference type="Pfam" id="PF00185"/>
    </source>
</evidence>
<dbReference type="Pfam" id="PF02729">
    <property type="entry name" value="OTCace_N"/>
    <property type="match status" value="1"/>
</dbReference>
<dbReference type="NCBIfam" id="TIGR00658">
    <property type="entry name" value="orni_carb_tr"/>
    <property type="match status" value="1"/>
</dbReference>
<evidence type="ECO:0000313" key="6">
    <source>
        <dbReference type="EMBL" id="AGC72532.1"/>
    </source>
</evidence>
<sequence length="298" mass="32322">MRHLLEIDDLTGDELRAVLDLSEQDDLPRVLEGKGAVLLFEKPSARTRTSAEMAVFQLGGHPITLRNEEVGIDTRESAADLGRLFAGYAAVVGARVFEHHKVERLAAASSVPVINLLSDEAHPVQALADLLTIRQEFATFDDVVVTYVGDANNVARSLGIACGLVGMTFRVSNPPGYGFDDASVGRLAAAGCAVELIEDPADAVAGADVVYTDAWYSMGQEEEQAIRTRAFDAWRVDEALMGRASDRAIFLHCLPAHRGDEATDGVLDGQQSRIWRQAQNRMHTKRGLIAWLLSEGPS</sequence>
<dbReference type="EC" id="2.1.3.3" evidence="2"/>
<feature type="domain" description="Aspartate/ornithine carbamoyltransferase carbamoyl-P binding" evidence="5">
    <location>
        <begin position="2"/>
        <end position="135"/>
    </location>
</feature>
<keyword evidence="1 3" id="KW-0808">Transferase</keyword>
<dbReference type="InterPro" id="IPR006131">
    <property type="entry name" value="Asp_carbamoyltransf_Asp/Orn-bd"/>
</dbReference>
<dbReference type="GO" id="GO:0004585">
    <property type="term" value="F:ornithine carbamoyltransferase activity"/>
    <property type="evidence" value="ECO:0007669"/>
    <property type="project" value="UniProtKB-UniRule"/>
</dbReference>
<dbReference type="PANTHER" id="PTHR45753:SF3">
    <property type="entry name" value="ORNITHINE TRANSCARBAMYLASE, MITOCHONDRIAL"/>
    <property type="match status" value="1"/>
</dbReference>
<dbReference type="Pfam" id="PF00185">
    <property type="entry name" value="OTCace"/>
    <property type="match status" value="1"/>
</dbReference>
<dbReference type="InterPro" id="IPR006130">
    <property type="entry name" value="Asp/Orn_carbamoylTrfase"/>
</dbReference>
<comment type="similarity">
    <text evidence="3">Belongs to the aspartate/ornithine carbamoyltransferase superfamily.</text>
</comment>
<name>L7VTQ1_9BACT</name>
<feature type="domain" description="Aspartate/ornithine carbamoyltransferase Asp/Orn-binding" evidence="4">
    <location>
        <begin position="142"/>
        <end position="292"/>
    </location>
</feature>
<dbReference type="InterPro" id="IPR002292">
    <property type="entry name" value="Orn/put_carbamltrans"/>
</dbReference>
<dbReference type="GO" id="GO:0016597">
    <property type="term" value="F:amino acid binding"/>
    <property type="evidence" value="ECO:0007669"/>
    <property type="project" value="InterPro"/>
</dbReference>
<organism evidence="6">
    <name type="scientific">uncultured bacterium A1Q1_fos_862</name>
    <dbReference type="NCBI Taxonomy" id="1256590"/>
    <lineage>
        <taxon>Bacteria</taxon>
        <taxon>environmental samples</taxon>
    </lineage>
</organism>
<dbReference type="EMBL" id="JX649905">
    <property type="protein sequence ID" value="AGC72532.1"/>
    <property type="molecule type" value="Genomic_DNA"/>
</dbReference>
<dbReference type="PRINTS" id="PR00102">
    <property type="entry name" value="OTCASE"/>
</dbReference>
<dbReference type="GO" id="GO:0042450">
    <property type="term" value="P:L-arginine biosynthetic process via ornithine"/>
    <property type="evidence" value="ECO:0007669"/>
    <property type="project" value="UniProtKB-UniRule"/>
</dbReference>
<dbReference type="FunFam" id="3.40.50.1370:FF:000008">
    <property type="entry name" value="Ornithine carbamoyltransferase"/>
    <property type="match status" value="1"/>
</dbReference>
<dbReference type="InterPro" id="IPR006132">
    <property type="entry name" value="Asp/Orn_carbamoyltranf_P-bd"/>
</dbReference>
<dbReference type="PRINTS" id="PR00100">
    <property type="entry name" value="AOTCASE"/>
</dbReference>
<dbReference type="InterPro" id="IPR036901">
    <property type="entry name" value="Asp/Orn_carbamoylTrfase_sf"/>
</dbReference>
<dbReference type="PANTHER" id="PTHR45753">
    <property type="entry name" value="ORNITHINE CARBAMOYLTRANSFERASE, MITOCHONDRIAL"/>
    <property type="match status" value="1"/>
</dbReference>